<comment type="catalytic activity">
    <reaction evidence="1 9 10">
        <text>[protein]-peptidylproline (omega=180) = [protein]-peptidylproline (omega=0)</text>
        <dbReference type="Rhea" id="RHEA:16237"/>
        <dbReference type="Rhea" id="RHEA-COMP:10747"/>
        <dbReference type="Rhea" id="RHEA-COMP:10748"/>
        <dbReference type="ChEBI" id="CHEBI:83833"/>
        <dbReference type="ChEBI" id="CHEBI:83834"/>
        <dbReference type="EC" id="5.2.1.8"/>
    </reaction>
</comment>
<evidence type="ECO:0000256" key="4">
    <source>
        <dbReference type="ARBA" id="ARBA00022490"/>
    </source>
</evidence>
<evidence type="ECO:0000256" key="2">
    <source>
        <dbReference type="ARBA" id="ARBA00004496"/>
    </source>
</evidence>
<evidence type="ECO:0000313" key="13">
    <source>
        <dbReference type="Proteomes" id="UP000050417"/>
    </source>
</evidence>
<accession>A0A0P6XRD4</accession>
<dbReference type="PANTHER" id="PTHR47861:SF3">
    <property type="entry name" value="FKBP-TYPE PEPTIDYL-PROLYL CIS-TRANS ISOMERASE SLYD"/>
    <property type="match status" value="1"/>
</dbReference>
<dbReference type="SUPFAM" id="SSF54534">
    <property type="entry name" value="FKBP-like"/>
    <property type="match status" value="1"/>
</dbReference>
<keyword evidence="7 9" id="KW-0413">Isomerase</keyword>
<keyword evidence="6" id="KW-0143">Chaperone</keyword>
<comment type="subcellular location">
    <subcellularLocation>
        <location evidence="2">Cytoplasm</location>
    </subcellularLocation>
</comment>
<evidence type="ECO:0000256" key="5">
    <source>
        <dbReference type="ARBA" id="ARBA00023110"/>
    </source>
</evidence>
<feature type="domain" description="PPIase FKBP-type" evidence="11">
    <location>
        <begin position="20"/>
        <end position="93"/>
    </location>
</feature>
<organism evidence="12 13">
    <name type="scientific">Ornatilinea apprima</name>
    <dbReference type="NCBI Taxonomy" id="1134406"/>
    <lineage>
        <taxon>Bacteria</taxon>
        <taxon>Bacillati</taxon>
        <taxon>Chloroflexota</taxon>
        <taxon>Anaerolineae</taxon>
        <taxon>Anaerolineales</taxon>
        <taxon>Anaerolineaceae</taxon>
        <taxon>Ornatilinea</taxon>
    </lineage>
</organism>
<evidence type="ECO:0000256" key="9">
    <source>
        <dbReference type="PROSITE-ProRule" id="PRU00277"/>
    </source>
</evidence>
<comment type="similarity">
    <text evidence="3 10">Belongs to the FKBP-type PPIase family.</text>
</comment>
<dbReference type="PROSITE" id="PS50059">
    <property type="entry name" value="FKBP_PPIASE"/>
    <property type="match status" value="1"/>
</dbReference>
<evidence type="ECO:0000256" key="3">
    <source>
        <dbReference type="ARBA" id="ARBA00006577"/>
    </source>
</evidence>
<reference evidence="12 13" key="1">
    <citation type="submission" date="2015-07" db="EMBL/GenBank/DDBJ databases">
        <title>Genome sequence of Ornatilinea apprima DSM 23815.</title>
        <authorList>
            <person name="Hemp J."/>
            <person name="Ward L.M."/>
            <person name="Pace L.A."/>
            <person name="Fischer W.W."/>
        </authorList>
    </citation>
    <scope>NUCLEOTIDE SEQUENCE [LARGE SCALE GENOMIC DNA]</scope>
    <source>
        <strain evidence="12 13">P3M-1</strain>
    </source>
</reference>
<evidence type="ECO:0000256" key="6">
    <source>
        <dbReference type="ARBA" id="ARBA00023186"/>
    </source>
</evidence>
<dbReference type="GO" id="GO:0005737">
    <property type="term" value="C:cytoplasm"/>
    <property type="evidence" value="ECO:0007669"/>
    <property type="project" value="UniProtKB-SubCell"/>
</dbReference>
<dbReference type="GO" id="GO:0042026">
    <property type="term" value="P:protein refolding"/>
    <property type="evidence" value="ECO:0007669"/>
    <property type="project" value="UniProtKB-ARBA"/>
</dbReference>
<dbReference type="AlphaFoldDB" id="A0A0P6XRD4"/>
<dbReference type="PANTHER" id="PTHR47861">
    <property type="entry name" value="FKBP-TYPE PEPTIDYL-PROLYL CIS-TRANS ISOMERASE SLYD"/>
    <property type="match status" value="1"/>
</dbReference>
<dbReference type="EMBL" id="LGCL01000021">
    <property type="protein sequence ID" value="KPL77824.1"/>
    <property type="molecule type" value="Genomic_DNA"/>
</dbReference>
<dbReference type="InterPro" id="IPR046357">
    <property type="entry name" value="PPIase_dom_sf"/>
</dbReference>
<gene>
    <name evidence="12" type="ORF">ADN00_08025</name>
</gene>
<dbReference type="PATRIC" id="fig|1134406.4.peg.605"/>
<keyword evidence="13" id="KW-1185">Reference proteome</keyword>
<name>A0A0P6XRD4_9CHLR</name>
<comment type="caution">
    <text evidence="12">The sequence shown here is derived from an EMBL/GenBank/DDBJ whole genome shotgun (WGS) entry which is preliminary data.</text>
</comment>
<dbReference type="InterPro" id="IPR001179">
    <property type="entry name" value="PPIase_FKBP_dom"/>
</dbReference>
<evidence type="ECO:0000256" key="1">
    <source>
        <dbReference type="ARBA" id="ARBA00000971"/>
    </source>
</evidence>
<keyword evidence="4" id="KW-0963">Cytoplasm</keyword>
<evidence type="ECO:0000256" key="7">
    <source>
        <dbReference type="ARBA" id="ARBA00023235"/>
    </source>
</evidence>
<evidence type="ECO:0000313" key="12">
    <source>
        <dbReference type="EMBL" id="KPL77824.1"/>
    </source>
</evidence>
<dbReference type="Gene3D" id="3.10.50.40">
    <property type="match status" value="1"/>
</dbReference>
<dbReference type="Pfam" id="PF00254">
    <property type="entry name" value="FKBP_C"/>
    <property type="match status" value="1"/>
</dbReference>
<evidence type="ECO:0000256" key="8">
    <source>
        <dbReference type="ARBA" id="ARBA00037071"/>
    </source>
</evidence>
<dbReference type="Proteomes" id="UP000050417">
    <property type="component" value="Unassembled WGS sequence"/>
</dbReference>
<evidence type="ECO:0000256" key="10">
    <source>
        <dbReference type="RuleBase" id="RU003915"/>
    </source>
</evidence>
<dbReference type="EC" id="5.2.1.8" evidence="10"/>
<proteinExistence type="inferred from homology"/>
<evidence type="ECO:0000259" key="11">
    <source>
        <dbReference type="PROSITE" id="PS50059"/>
    </source>
</evidence>
<comment type="function">
    <text evidence="8">Also involved in hydrogenase metallocenter assembly, probably by participating in the nickel insertion step. This function in hydrogenase biosynthesis requires chaperone activity and the presence of the metal-binding domain, but not PPIase activity.</text>
</comment>
<dbReference type="STRING" id="1134406.ADN00_08025"/>
<protein>
    <recommendedName>
        <fullName evidence="10">Peptidyl-prolyl cis-trans isomerase</fullName>
        <ecNumber evidence="10">5.2.1.8</ecNumber>
    </recommendedName>
</protein>
<keyword evidence="5 9" id="KW-0697">Rotamase</keyword>
<sequence length="173" mass="19390">MREWRLELNNKSVPTVIENDVVVTMDYELLVDGELIDSSQENGPIDFLQGHENIVPGLERELYGLKVGDSVSVTVSPEDGYGEYDDDAVIEVPRSEFPNDFTPEPGMELEVRDEENELHEATILDVTDDVVVLDFNDPLAGETLQFHVTILELRAATAEELEHGHVHDAGHEH</sequence>
<dbReference type="GO" id="GO:0003755">
    <property type="term" value="F:peptidyl-prolyl cis-trans isomerase activity"/>
    <property type="evidence" value="ECO:0007669"/>
    <property type="project" value="UniProtKB-UniRule"/>
</dbReference>